<evidence type="ECO:0000256" key="6">
    <source>
        <dbReference type="SAM" id="MobiDB-lite"/>
    </source>
</evidence>
<keyword evidence="4" id="KW-0804">Transcription</keyword>
<dbReference type="InterPro" id="IPR051089">
    <property type="entry name" value="prtT"/>
</dbReference>
<dbReference type="Gene3D" id="4.10.240.10">
    <property type="entry name" value="Zn(2)-C6 fungal-type DNA-binding domain"/>
    <property type="match status" value="1"/>
</dbReference>
<dbReference type="GO" id="GO:0000976">
    <property type="term" value="F:transcription cis-regulatory region binding"/>
    <property type="evidence" value="ECO:0007669"/>
    <property type="project" value="TreeGrafter"/>
</dbReference>
<dbReference type="CDD" id="cd12148">
    <property type="entry name" value="fungal_TF_MHR"/>
    <property type="match status" value="1"/>
</dbReference>
<dbReference type="GO" id="GO:0000981">
    <property type="term" value="F:DNA-binding transcription factor activity, RNA polymerase II-specific"/>
    <property type="evidence" value="ECO:0007669"/>
    <property type="project" value="InterPro"/>
</dbReference>
<evidence type="ECO:0000313" key="8">
    <source>
        <dbReference type="EMBL" id="GMM49984.1"/>
    </source>
</evidence>
<protein>
    <recommendedName>
        <fullName evidence="7">Zn(2)-C6 fungal-type domain-containing protein</fullName>
    </recommendedName>
</protein>
<dbReference type="PANTHER" id="PTHR31845">
    <property type="entry name" value="FINGER DOMAIN PROTEIN, PUTATIVE-RELATED"/>
    <property type="match status" value="1"/>
</dbReference>
<evidence type="ECO:0000256" key="5">
    <source>
        <dbReference type="ARBA" id="ARBA00023242"/>
    </source>
</evidence>
<gene>
    <name evidence="8" type="ORF">DASB73_009420</name>
</gene>
<dbReference type="GO" id="GO:0008270">
    <property type="term" value="F:zinc ion binding"/>
    <property type="evidence" value="ECO:0007669"/>
    <property type="project" value="InterPro"/>
</dbReference>
<dbReference type="PROSITE" id="PS50048">
    <property type="entry name" value="ZN2_CY6_FUNGAL_2"/>
    <property type="match status" value="1"/>
</dbReference>
<evidence type="ECO:0000313" key="9">
    <source>
        <dbReference type="Proteomes" id="UP001362899"/>
    </source>
</evidence>
<accession>A0AAV5RHI6</accession>
<keyword evidence="3" id="KW-0238">DNA-binding</keyword>
<dbReference type="Pfam" id="PF00172">
    <property type="entry name" value="Zn_clus"/>
    <property type="match status" value="1"/>
</dbReference>
<dbReference type="GO" id="GO:0005634">
    <property type="term" value="C:nucleus"/>
    <property type="evidence" value="ECO:0007669"/>
    <property type="project" value="UniProtKB-SubCell"/>
</dbReference>
<comment type="subcellular location">
    <subcellularLocation>
        <location evidence="1">Nucleus</location>
    </subcellularLocation>
</comment>
<dbReference type="PROSITE" id="PS00463">
    <property type="entry name" value="ZN2_CY6_FUNGAL_1"/>
    <property type="match status" value="1"/>
</dbReference>
<evidence type="ECO:0000256" key="3">
    <source>
        <dbReference type="ARBA" id="ARBA00023125"/>
    </source>
</evidence>
<sequence length="752" mass="84982">MSKVEMPSLNSENNSDVSLSSRLDMETLHPRNSQVKHPACAGCKRLKVKCVRNDPNDPSSPCLRCIKKKIECVIGKSVKRHPDDYNIVDSNEFSRKRQEVTPHEQPSSASLDSLSMREQLMASWKLLTGRDDMRIRLLGENELTSFAKPGSDVVTRGLFSKEQVMHRLALYRNHIYPKFPIVPCPPGEDFEGLLSQCPVLIHTILDIASLLITDRSQIEASFILHNTVLRTVIDEIMLVSVKNFELLQCLTLLTHWYNESELYHQQRLHALTALAVSVSHDLGIGGSVVPNSGLTTVPAFEQMVAPHTAYESRSPESYRIWLSVYTTLFQSLIANRRPVMSMFNEYTQEAINVTKREYGPSADPNVFQIWDLATLRHLQENIIMELYKNANEPMTPDLNNPTVQYLVQHFDNEIDILEKNSASERCHIALIMCRMLLHQAILYSNFDETLGRAPFTNFSLNLNCGELSFQAARSFTTCYKATIEALTSVMKRDKHDLAAETSSFWTALTLSCDVLLKCRACCIFNRHYAAVCFVSDSDLKYITETVALCDELIKEYPNCNNAVSFGFFIKLLLCHHDARFHFYSSRIPMSALGDPRFVITRAGESDINGQELVRPNNKDNFHVKSRSGFTQGGPFAMEASSMDTTSVSFVNEEPPDFEGPSMTRVNSVSPSQISPRQQGYPVPATQLFTPSLSPNSEKQDFEYSYIPPESIPDPLEIPKNGVEPQVLDSALWSDIENFWKDFLSQSGTYPFT</sequence>
<proteinExistence type="predicted"/>
<dbReference type="SUPFAM" id="SSF57701">
    <property type="entry name" value="Zn2/Cys6 DNA-binding domain"/>
    <property type="match status" value="1"/>
</dbReference>
<dbReference type="CDD" id="cd00067">
    <property type="entry name" value="GAL4"/>
    <property type="match status" value="1"/>
</dbReference>
<dbReference type="EMBL" id="BTGC01000003">
    <property type="protein sequence ID" value="GMM49984.1"/>
    <property type="molecule type" value="Genomic_DNA"/>
</dbReference>
<evidence type="ECO:0000259" key="7">
    <source>
        <dbReference type="PROSITE" id="PS50048"/>
    </source>
</evidence>
<dbReference type="InterPro" id="IPR001138">
    <property type="entry name" value="Zn2Cys6_DnaBD"/>
</dbReference>
<comment type="caution">
    <text evidence="8">The sequence shown here is derived from an EMBL/GenBank/DDBJ whole genome shotgun (WGS) entry which is preliminary data.</text>
</comment>
<dbReference type="InterPro" id="IPR036864">
    <property type="entry name" value="Zn2-C6_fun-type_DNA-bd_sf"/>
</dbReference>
<feature type="domain" description="Zn(2)-C6 fungal-type" evidence="7">
    <location>
        <begin position="39"/>
        <end position="74"/>
    </location>
</feature>
<dbReference type="PANTHER" id="PTHR31845:SF10">
    <property type="entry name" value="ZN(II)2CYS6 TRANSCRIPTION FACTOR (EUROFUNG)"/>
    <property type="match status" value="1"/>
</dbReference>
<dbReference type="Proteomes" id="UP001362899">
    <property type="component" value="Unassembled WGS sequence"/>
</dbReference>
<feature type="compositionally biased region" description="Polar residues" evidence="6">
    <location>
        <begin position="663"/>
        <end position="677"/>
    </location>
</feature>
<keyword evidence="5" id="KW-0539">Nucleus</keyword>
<dbReference type="SMART" id="SM00066">
    <property type="entry name" value="GAL4"/>
    <property type="match status" value="1"/>
</dbReference>
<feature type="region of interest" description="Disordered" evidence="6">
    <location>
        <begin position="656"/>
        <end position="679"/>
    </location>
</feature>
<evidence type="ECO:0000256" key="1">
    <source>
        <dbReference type="ARBA" id="ARBA00004123"/>
    </source>
</evidence>
<keyword evidence="9" id="KW-1185">Reference proteome</keyword>
<evidence type="ECO:0000256" key="4">
    <source>
        <dbReference type="ARBA" id="ARBA00023163"/>
    </source>
</evidence>
<reference evidence="8 9" key="1">
    <citation type="journal article" date="2023" name="Elife">
        <title>Identification of key yeast species and microbe-microbe interactions impacting larval growth of Drosophila in the wild.</title>
        <authorList>
            <person name="Mure A."/>
            <person name="Sugiura Y."/>
            <person name="Maeda R."/>
            <person name="Honda K."/>
            <person name="Sakurai N."/>
            <person name="Takahashi Y."/>
            <person name="Watada M."/>
            <person name="Katoh T."/>
            <person name="Gotoh A."/>
            <person name="Gotoh Y."/>
            <person name="Taniguchi I."/>
            <person name="Nakamura K."/>
            <person name="Hayashi T."/>
            <person name="Katayama T."/>
            <person name="Uemura T."/>
            <person name="Hattori Y."/>
        </authorList>
    </citation>
    <scope>NUCLEOTIDE SEQUENCE [LARGE SCALE GENOMIC DNA]</scope>
    <source>
        <strain evidence="8 9">SB-73</strain>
    </source>
</reference>
<organism evidence="8 9">
    <name type="scientific">Starmerella bacillaris</name>
    <name type="common">Yeast</name>
    <name type="synonym">Candida zemplinina</name>
    <dbReference type="NCBI Taxonomy" id="1247836"/>
    <lineage>
        <taxon>Eukaryota</taxon>
        <taxon>Fungi</taxon>
        <taxon>Dikarya</taxon>
        <taxon>Ascomycota</taxon>
        <taxon>Saccharomycotina</taxon>
        <taxon>Dipodascomycetes</taxon>
        <taxon>Dipodascales</taxon>
        <taxon>Trichomonascaceae</taxon>
        <taxon>Starmerella</taxon>
    </lineage>
</organism>
<keyword evidence="2" id="KW-0805">Transcription regulation</keyword>
<name>A0AAV5RHI6_STABA</name>
<evidence type="ECO:0000256" key="2">
    <source>
        <dbReference type="ARBA" id="ARBA00023015"/>
    </source>
</evidence>
<dbReference type="AlphaFoldDB" id="A0AAV5RHI6"/>